<dbReference type="AlphaFoldDB" id="A0A1X7LKA8"/>
<dbReference type="EMBL" id="FXAT01000006">
    <property type="protein sequence ID" value="SMG54281.1"/>
    <property type="molecule type" value="Genomic_DNA"/>
</dbReference>
<dbReference type="STRING" id="1515439.SAMN06265784_106349"/>
<dbReference type="Proteomes" id="UP000193228">
    <property type="component" value="Unassembled WGS sequence"/>
</dbReference>
<accession>A0A1X7LKA8</accession>
<dbReference type="RefSeq" id="WP_085486416.1">
    <property type="nucleotide sequence ID" value="NZ_FXAT01000006.1"/>
</dbReference>
<sequence length="172" mass="20060">MSPSDIRHRQAYMPSLIDRLLDNAPQRQTEHPDAYAPNAERMHRIIERDLSLLLNTTSLDDELDATRHAAVAESVVNYGIAPLSGSYLTNRNWEAVEKMVRTAIVRFEPRLIPESLRIRPLRSTDPIRYNQLIFEIDGLMHWSPYPLEFRIQSAFDIEMNHVPLDMDSRREH</sequence>
<dbReference type="InterPro" id="IPR017737">
    <property type="entry name" value="TssE1-like"/>
</dbReference>
<proteinExistence type="predicted"/>
<keyword evidence="3" id="KW-1185">Reference proteome</keyword>
<name>A0A1X7LKA8_9BURK</name>
<organism evidence="2 3">
    <name type="scientific">Paraburkholderia susongensis</name>
    <dbReference type="NCBI Taxonomy" id="1515439"/>
    <lineage>
        <taxon>Bacteria</taxon>
        <taxon>Pseudomonadati</taxon>
        <taxon>Pseudomonadota</taxon>
        <taxon>Betaproteobacteria</taxon>
        <taxon>Burkholderiales</taxon>
        <taxon>Burkholderiaceae</taxon>
        <taxon>Paraburkholderia</taxon>
    </lineage>
</organism>
<dbReference type="PANTHER" id="PTHR38595:SF1">
    <property type="entry name" value="TYPE VI SECRETION SYSTEM COMPONENT TSSE1"/>
    <property type="match status" value="1"/>
</dbReference>
<gene>
    <name evidence="2" type="ORF">SAMN06265784_106349</name>
</gene>
<dbReference type="OrthoDB" id="119583at2"/>
<feature type="domain" description="IraD/Gp25-like" evidence="1">
    <location>
        <begin position="41"/>
        <end position="144"/>
    </location>
</feature>
<dbReference type="PANTHER" id="PTHR38595">
    <property type="entry name" value="CYTOPLASMIC PROTEIN-RELATED"/>
    <property type="match status" value="1"/>
</dbReference>
<dbReference type="InterPro" id="IPR053176">
    <property type="entry name" value="T6SS_TssE1-like"/>
</dbReference>
<evidence type="ECO:0000313" key="2">
    <source>
        <dbReference type="EMBL" id="SMG54281.1"/>
    </source>
</evidence>
<reference evidence="3" key="1">
    <citation type="submission" date="2017-04" db="EMBL/GenBank/DDBJ databases">
        <authorList>
            <person name="Varghese N."/>
            <person name="Submissions S."/>
        </authorList>
    </citation>
    <scope>NUCLEOTIDE SEQUENCE [LARGE SCALE GENOMIC DNA]</scope>
    <source>
        <strain evidence="3">LMG 29540</strain>
    </source>
</reference>
<dbReference type="SUPFAM" id="SSF160719">
    <property type="entry name" value="gpW/gp25-like"/>
    <property type="match status" value="1"/>
</dbReference>
<protein>
    <submittedName>
        <fullName evidence="2">Type VI secretion system protein ImpF</fullName>
    </submittedName>
</protein>
<evidence type="ECO:0000259" key="1">
    <source>
        <dbReference type="Pfam" id="PF04965"/>
    </source>
</evidence>
<dbReference type="InterPro" id="IPR007048">
    <property type="entry name" value="IraD/Gp25-like"/>
</dbReference>
<dbReference type="NCBIfam" id="TIGR03357">
    <property type="entry name" value="VI_zyme"/>
    <property type="match status" value="1"/>
</dbReference>
<dbReference type="Pfam" id="PF04965">
    <property type="entry name" value="GPW_gp25"/>
    <property type="match status" value="1"/>
</dbReference>
<evidence type="ECO:0000313" key="3">
    <source>
        <dbReference type="Proteomes" id="UP000193228"/>
    </source>
</evidence>